<feature type="region of interest" description="Disordered" evidence="1">
    <location>
        <begin position="30"/>
        <end position="69"/>
    </location>
</feature>
<reference evidence="2 3" key="1">
    <citation type="submission" date="2019-04" db="EMBL/GenBank/DDBJ databases">
        <authorList>
            <person name="Hwang J.C."/>
        </authorList>
    </citation>
    <scope>NUCLEOTIDE SEQUENCE [LARGE SCALE GENOMIC DNA]</scope>
    <source>
        <strain evidence="2 3">IMCC35002</strain>
    </source>
</reference>
<accession>A0A4V5NWM6</accession>
<protein>
    <submittedName>
        <fullName evidence="2">YtxH domain-containing protein</fullName>
    </submittedName>
</protein>
<dbReference type="OrthoDB" id="6631439at2"/>
<dbReference type="AlphaFoldDB" id="A0A4V5NWM6"/>
<evidence type="ECO:0000313" key="2">
    <source>
        <dbReference type="EMBL" id="TKB56784.1"/>
    </source>
</evidence>
<keyword evidence="3" id="KW-1185">Reference proteome</keyword>
<feature type="region of interest" description="Disordered" evidence="1">
    <location>
        <begin position="179"/>
        <end position="214"/>
    </location>
</feature>
<name>A0A4V5NWM6_9GAMM</name>
<evidence type="ECO:0000256" key="1">
    <source>
        <dbReference type="SAM" id="MobiDB-lite"/>
    </source>
</evidence>
<sequence length="214" mass="23377">MSQNDQQQQQPYPYPPYGYPYMHPPVHPGAHGYPPHMHHPYHPHMHYPHPQQPQMQQPPHPGHHDSHHSDALMAQSQQMLEGLMGEQAGIFKDLMHKLGVDDKEFWKGAMVGAAAALVLSNENVRGQLMGLLTGAGDLLKTGAGKVKEGAKSTASSAGENLNMGSEIFRDTYAAGKAGFQDSVARHRQPQQGAAEPTMSPAQPSDEQPSDEQQS</sequence>
<comment type="caution">
    <text evidence="2">The sequence shown here is derived from an EMBL/GenBank/DDBJ whole genome shotgun (WGS) entry which is preliminary data.</text>
</comment>
<dbReference type="RefSeq" id="WP_136862588.1">
    <property type="nucleotide sequence ID" value="NZ_SWCJ01000003.1"/>
</dbReference>
<gene>
    <name evidence="2" type="ORF">FCL42_06535</name>
</gene>
<feature type="compositionally biased region" description="Low complexity" evidence="1">
    <location>
        <begin position="48"/>
        <end position="57"/>
    </location>
</feature>
<feature type="compositionally biased region" description="Basic residues" evidence="1">
    <location>
        <begin position="36"/>
        <end position="47"/>
    </location>
</feature>
<organism evidence="2 3">
    <name type="scientific">Ferrimonas aestuarii</name>
    <dbReference type="NCBI Taxonomy" id="2569539"/>
    <lineage>
        <taxon>Bacteria</taxon>
        <taxon>Pseudomonadati</taxon>
        <taxon>Pseudomonadota</taxon>
        <taxon>Gammaproteobacteria</taxon>
        <taxon>Alteromonadales</taxon>
        <taxon>Ferrimonadaceae</taxon>
        <taxon>Ferrimonas</taxon>
    </lineage>
</organism>
<dbReference type="Proteomes" id="UP000305675">
    <property type="component" value="Unassembled WGS sequence"/>
</dbReference>
<evidence type="ECO:0000313" key="3">
    <source>
        <dbReference type="Proteomes" id="UP000305675"/>
    </source>
</evidence>
<proteinExistence type="predicted"/>
<dbReference type="EMBL" id="SWCJ01000003">
    <property type="protein sequence ID" value="TKB56784.1"/>
    <property type="molecule type" value="Genomic_DNA"/>
</dbReference>